<reference evidence="4 5" key="1">
    <citation type="submission" date="2024-10" db="EMBL/GenBank/DDBJ databases">
        <authorList>
            <person name="Riesco R."/>
        </authorList>
    </citation>
    <scope>NUCLEOTIDE SEQUENCE [LARGE SCALE GENOMIC DNA]</scope>
    <source>
        <strain evidence="3 4">NCIMB 15448</strain>
        <strain evidence="2 5">NCIMB 15450</strain>
    </source>
</reference>
<feature type="domain" description="AMP-dependent synthetase/ligase" evidence="1">
    <location>
        <begin position="17"/>
        <end position="389"/>
    </location>
</feature>
<accession>A0ABW7KMA9</accession>
<dbReference type="Proteomes" id="UP001609219">
    <property type="component" value="Unassembled WGS sequence"/>
</dbReference>
<dbReference type="RefSeq" id="WP_395125174.1">
    <property type="nucleotide sequence ID" value="NZ_JBIMSN010000020.1"/>
</dbReference>
<protein>
    <submittedName>
        <fullName evidence="3">Class I adenylate-forming enzyme family protein</fullName>
    </submittedName>
</protein>
<dbReference type="EMBL" id="JBIMSP010000028">
    <property type="protein sequence ID" value="MFH5243630.1"/>
    <property type="molecule type" value="Genomic_DNA"/>
</dbReference>
<keyword evidence="5" id="KW-1185">Reference proteome</keyword>
<organism evidence="3 4">
    <name type="scientific">Antrihabitans spumae</name>
    <dbReference type="NCBI Taxonomy" id="3373370"/>
    <lineage>
        <taxon>Bacteria</taxon>
        <taxon>Bacillati</taxon>
        <taxon>Actinomycetota</taxon>
        <taxon>Actinomycetes</taxon>
        <taxon>Mycobacteriales</taxon>
        <taxon>Nocardiaceae</taxon>
        <taxon>Antrihabitans</taxon>
    </lineage>
</organism>
<evidence type="ECO:0000313" key="5">
    <source>
        <dbReference type="Proteomes" id="UP001609219"/>
    </source>
</evidence>
<dbReference type="SUPFAM" id="SSF56801">
    <property type="entry name" value="Acetyl-CoA synthetase-like"/>
    <property type="match status" value="1"/>
</dbReference>
<dbReference type="PANTHER" id="PTHR43767:SF1">
    <property type="entry name" value="NONRIBOSOMAL PEPTIDE SYNTHASE PES1 (EUROFUNG)-RELATED"/>
    <property type="match status" value="1"/>
</dbReference>
<dbReference type="InterPro" id="IPR000873">
    <property type="entry name" value="AMP-dep_synth/lig_dom"/>
</dbReference>
<dbReference type="PROSITE" id="PS00455">
    <property type="entry name" value="AMP_BINDING"/>
    <property type="match status" value="1"/>
</dbReference>
<gene>
    <name evidence="3" type="ORF">ACHIPV_17360</name>
    <name evidence="2" type="ORF">ACHIRB_04690</name>
</gene>
<dbReference type="InterPro" id="IPR042099">
    <property type="entry name" value="ANL_N_sf"/>
</dbReference>
<sequence length="526" mass="56712">MILQRIGNRGLFIGGLFEQAAQRNPDLTVTLDHVLDLDPGRGSELTVGDCADIVARAATALVAAGVRPGDKVAIFKQDGFDIFLLACAVSRVGAVPVNLSPALKGDVVAELLRRCDWPYLITDGGKFAEVLTEETKQHARAVLLASSDGDAALRLDLDGERNPVAPIRPDPSLPALITHTSGTTGVPKLVVHTAKTLQARYRPQAVGARALIRRRETVAIHVSFVHSRLVTALAIALARGFPIVIIRDPDSSHVAEILARTKPGIIEAHPNAIVAWEPLTKDPRGPLANLNCLSTTFDAIHPRTVVELLAASERKNPIHIQLYGQSEIGPTVGRVSTRKRGIDADWRCVGFPFAGMTGLRVVGADGKRPTEAQPGYVEIRSDGRALTYLGEDDRYRRQLTDGWWRMGDVGYRTKWGCLHLLDREVDTIAGFGSTLAIEDTVLARMDALLEIVVIADDSGVPTPVVVTRDESPLDLAQWHAAIADLPQMREPVQLPLAQLPRTATAKVQRLALAKLLTATPGTGSAS</sequence>
<evidence type="ECO:0000313" key="2">
    <source>
        <dbReference type="EMBL" id="MFH5227887.1"/>
    </source>
</evidence>
<name>A0ABW7KMA9_9NOCA</name>
<dbReference type="Proteomes" id="UP001609176">
    <property type="component" value="Unassembled WGS sequence"/>
</dbReference>
<dbReference type="Pfam" id="PF00501">
    <property type="entry name" value="AMP-binding"/>
    <property type="match status" value="1"/>
</dbReference>
<proteinExistence type="predicted"/>
<dbReference type="Gene3D" id="3.40.50.12780">
    <property type="entry name" value="N-terminal domain of ligase-like"/>
    <property type="match status" value="1"/>
</dbReference>
<comment type="caution">
    <text evidence="3">The sequence shown here is derived from an EMBL/GenBank/DDBJ whole genome shotgun (WGS) entry which is preliminary data.</text>
</comment>
<evidence type="ECO:0000313" key="4">
    <source>
        <dbReference type="Proteomes" id="UP001609176"/>
    </source>
</evidence>
<dbReference type="EMBL" id="JBIMSN010000020">
    <property type="protein sequence ID" value="MFH5227887.1"/>
    <property type="molecule type" value="Genomic_DNA"/>
</dbReference>
<evidence type="ECO:0000259" key="1">
    <source>
        <dbReference type="Pfam" id="PF00501"/>
    </source>
</evidence>
<dbReference type="InterPro" id="IPR020845">
    <property type="entry name" value="AMP-binding_CS"/>
</dbReference>
<dbReference type="InterPro" id="IPR050237">
    <property type="entry name" value="ATP-dep_AMP-bd_enzyme"/>
</dbReference>
<evidence type="ECO:0000313" key="3">
    <source>
        <dbReference type="EMBL" id="MFH5243630.1"/>
    </source>
</evidence>
<dbReference type="PANTHER" id="PTHR43767">
    <property type="entry name" value="LONG-CHAIN-FATTY-ACID--COA LIGASE"/>
    <property type="match status" value="1"/>
</dbReference>